<keyword evidence="21" id="KW-1185">Reference proteome</keyword>
<keyword evidence="10 17" id="KW-0675">Receptor</keyword>
<protein>
    <recommendedName>
        <fullName evidence="2">D(3) dopamine receptor</fullName>
    </recommendedName>
    <alternativeName>
        <fullName evidence="15">Dopamine D3 receptor</fullName>
    </alternativeName>
</protein>
<dbReference type="GeneTree" id="ENSGT00940000159661"/>
<dbReference type="InterPro" id="IPR000276">
    <property type="entry name" value="GPCR_Rhodpsn"/>
</dbReference>
<dbReference type="PANTHER" id="PTHR24248">
    <property type="entry name" value="ADRENERGIC RECEPTOR-RELATED G-PROTEIN COUPLED RECEPTOR"/>
    <property type="match status" value="1"/>
</dbReference>
<dbReference type="InterPro" id="IPR017452">
    <property type="entry name" value="GPCR_Rhodpsn_7TM"/>
</dbReference>
<dbReference type="GO" id="GO:0005886">
    <property type="term" value="C:plasma membrane"/>
    <property type="evidence" value="ECO:0007669"/>
    <property type="project" value="UniProtKB-SubCell"/>
</dbReference>
<evidence type="ECO:0000256" key="5">
    <source>
        <dbReference type="ARBA" id="ARBA00022989"/>
    </source>
</evidence>
<evidence type="ECO:0000256" key="15">
    <source>
        <dbReference type="ARBA" id="ARBA00029573"/>
    </source>
</evidence>
<feature type="transmembrane region" description="Helical" evidence="18">
    <location>
        <begin position="420"/>
        <end position="443"/>
    </location>
</feature>
<dbReference type="Ensembl" id="ENSCSET00000027048.1">
    <property type="protein sequence ID" value="ENSCSEP00000026695.1"/>
    <property type="gene ID" value="ENSCSEG00000017041.1"/>
</dbReference>
<dbReference type="RefSeq" id="XP_008306184.1">
    <property type="nucleotide sequence ID" value="XM_008307962.3"/>
</dbReference>
<evidence type="ECO:0000256" key="1">
    <source>
        <dbReference type="ARBA" id="ARBA00004651"/>
    </source>
</evidence>
<dbReference type="KEGG" id="csem:103377231"/>
<comment type="subunit">
    <text evidence="16">Interacts with CLIC6. Interacts with GRK4. Interacts with PALM. Interacts with FLNA (via filamin repeat 21); increases PKA-mediated phosphorylation of FLNA.</text>
</comment>
<evidence type="ECO:0000256" key="18">
    <source>
        <dbReference type="SAM" id="Phobius"/>
    </source>
</evidence>
<evidence type="ECO:0000256" key="8">
    <source>
        <dbReference type="ARBA" id="ARBA00023139"/>
    </source>
</evidence>
<dbReference type="SMART" id="SM01381">
    <property type="entry name" value="7TM_GPCR_Srsx"/>
    <property type="match status" value="1"/>
</dbReference>
<keyword evidence="9" id="KW-1015">Disulfide bond</keyword>
<evidence type="ECO:0000313" key="20">
    <source>
        <dbReference type="Ensembl" id="ENSCSEP00000026695.1"/>
    </source>
</evidence>
<keyword evidence="3" id="KW-1003">Cell membrane</keyword>
<dbReference type="OrthoDB" id="10034726at2759"/>
<reference evidence="20" key="2">
    <citation type="submission" date="2025-05" db="UniProtKB">
        <authorList>
            <consortium name="Ensembl"/>
        </authorList>
    </citation>
    <scope>IDENTIFICATION</scope>
</reference>
<dbReference type="STRING" id="244447.ENSCSEP00000026695"/>
<evidence type="ECO:0000256" key="3">
    <source>
        <dbReference type="ARBA" id="ARBA00022475"/>
    </source>
</evidence>
<comment type="similarity">
    <text evidence="17">Belongs to the G-protein coupled receptor 1 family.</text>
</comment>
<sequence length="457" mass="51735">MAMFSSTEQPWNVSERLGWDEKNESAEATGQEQTEHNYYAMLYSLLILAIVFGNVLVCLAVLRERSLQTTTNYLVVSLAVADLLVALLVMPWAVYLEVVGGAWLFSRLYCNIFVTLDVMMCTASILNLCAISIDRYTAVVMPVLYNTTHRSRKRVFVMIATVWVLAFTVSCPLLFGFNTTDDPMVCSISNPDFVIYSSVVSFYLPFVVTLLVYIRIYVFLRRRRKRITFGQSSGKIQPGMAPPSVETCLQDDSAKVKQDLSPIRIKVQSVEPSSSPMPNLLTRCLWRKHPKTAPVKNSVLPPVDTQNYCSISHASCGRTELDLDHENRGEDEEDNSPDEQPPIVLSCEVKNLSNGRTHTSLRQMPHSLTNSSRFRSMHAREKKATQMLAIVLGVFLICWLPFFVTHILNTHCRTCYVPPALYSAFTWLGYVNSALNPIIYTTFNIEFRRAFIKILSC</sequence>
<name>A0A3P8WPT3_CYNSE</name>
<evidence type="ECO:0000256" key="9">
    <source>
        <dbReference type="ARBA" id="ARBA00023157"/>
    </source>
</evidence>
<dbReference type="GO" id="GO:0043266">
    <property type="term" value="P:regulation of potassium ion transport"/>
    <property type="evidence" value="ECO:0007669"/>
    <property type="project" value="TreeGrafter"/>
</dbReference>
<comment type="function">
    <text evidence="14">Dopamine receptor whose activity is mediated by G proteins which inhibit adenylyl cyclase. Promotes cell proliferation.</text>
</comment>
<dbReference type="GO" id="GO:0001591">
    <property type="term" value="F:dopamine neurotransmitter receptor activity, coupled via Gi/Go"/>
    <property type="evidence" value="ECO:0007669"/>
    <property type="project" value="UniProtKB-ARBA"/>
</dbReference>
<keyword evidence="4 17" id="KW-0812">Transmembrane</keyword>
<evidence type="ECO:0000313" key="21">
    <source>
        <dbReference type="Proteomes" id="UP000265120"/>
    </source>
</evidence>
<evidence type="ECO:0000256" key="16">
    <source>
        <dbReference type="ARBA" id="ARBA00046686"/>
    </source>
</evidence>
<keyword evidence="12 17" id="KW-0807">Transducer</keyword>
<reference evidence="20 21" key="1">
    <citation type="journal article" date="2014" name="Nat. Genet.">
        <title>Whole-genome sequence of a flatfish provides insights into ZW sex chromosome evolution and adaptation to a benthic lifestyle.</title>
        <authorList>
            <person name="Chen S."/>
            <person name="Zhang G."/>
            <person name="Shao C."/>
            <person name="Huang Q."/>
            <person name="Liu G."/>
            <person name="Zhang P."/>
            <person name="Song W."/>
            <person name="An N."/>
            <person name="Chalopin D."/>
            <person name="Volff J.N."/>
            <person name="Hong Y."/>
            <person name="Li Q."/>
            <person name="Sha Z."/>
            <person name="Zhou H."/>
            <person name="Xie M."/>
            <person name="Yu Q."/>
            <person name="Liu Y."/>
            <person name="Xiang H."/>
            <person name="Wang N."/>
            <person name="Wu K."/>
            <person name="Yang C."/>
            <person name="Zhou Q."/>
            <person name="Liao X."/>
            <person name="Yang L."/>
            <person name="Hu Q."/>
            <person name="Zhang J."/>
            <person name="Meng L."/>
            <person name="Jin L."/>
            <person name="Tian Y."/>
            <person name="Lian J."/>
            <person name="Yang J."/>
            <person name="Miao G."/>
            <person name="Liu S."/>
            <person name="Liang Z."/>
            <person name="Yan F."/>
            <person name="Li Y."/>
            <person name="Sun B."/>
            <person name="Zhang H."/>
            <person name="Zhang J."/>
            <person name="Zhu Y."/>
            <person name="Du M."/>
            <person name="Zhao Y."/>
            <person name="Schartl M."/>
            <person name="Tang Q."/>
            <person name="Wang J."/>
        </authorList>
    </citation>
    <scope>NUCLEOTIDE SEQUENCE</scope>
</reference>
<evidence type="ECO:0000256" key="6">
    <source>
        <dbReference type="ARBA" id="ARBA00023040"/>
    </source>
</evidence>
<keyword evidence="6 17" id="KW-0297">G-protein coupled receptor</keyword>
<evidence type="ECO:0000256" key="13">
    <source>
        <dbReference type="ARBA" id="ARBA00023288"/>
    </source>
</evidence>
<dbReference type="GO" id="GO:0007195">
    <property type="term" value="P:adenylate cyclase-inhibiting dopamine receptor signaling pathway"/>
    <property type="evidence" value="ECO:0007669"/>
    <property type="project" value="TreeGrafter"/>
</dbReference>
<feature type="transmembrane region" description="Helical" evidence="18">
    <location>
        <begin position="40"/>
        <end position="62"/>
    </location>
</feature>
<organism evidence="20 21">
    <name type="scientific">Cynoglossus semilaevis</name>
    <name type="common">Tongue sole</name>
    <dbReference type="NCBI Taxonomy" id="244447"/>
    <lineage>
        <taxon>Eukaryota</taxon>
        <taxon>Metazoa</taxon>
        <taxon>Chordata</taxon>
        <taxon>Craniata</taxon>
        <taxon>Vertebrata</taxon>
        <taxon>Euteleostomi</taxon>
        <taxon>Actinopterygii</taxon>
        <taxon>Neopterygii</taxon>
        <taxon>Teleostei</taxon>
        <taxon>Neoteleostei</taxon>
        <taxon>Acanthomorphata</taxon>
        <taxon>Carangaria</taxon>
        <taxon>Pleuronectiformes</taxon>
        <taxon>Pleuronectoidei</taxon>
        <taxon>Cynoglossidae</taxon>
        <taxon>Cynoglossinae</taxon>
        <taxon>Cynoglossus</taxon>
    </lineage>
</organism>
<dbReference type="RefSeq" id="XP_024910397.1">
    <property type="nucleotide sequence ID" value="XM_025054629.1"/>
</dbReference>
<comment type="subcellular location">
    <subcellularLocation>
        <location evidence="1">Cell membrane</location>
        <topology evidence="1">Multi-pass membrane protein</topology>
    </subcellularLocation>
</comment>
<proteinExistence type="inferred from homology"/>
<dbReference type="FunFam" id="1.20.1070.10:FF:000287">
    <property type="entry name" value="Dopamine receptor D3"/>
    <property type="match status" value="1"/>
</dbReference>
<keyword evidence="8" id="KW-0564">Palmitate</keyword>
<evidence type="ECO:0000259" key="19">
    <source>
        <dbReference type="PROSITE" id="PS50262"/>
    </source>
</evidence>
<feature type="transmembrane region" description="Helical" evidence="18">
    <location>
        <begin position="155"/>
        <end position="175"/>
    </location>
</feature>
<keyword evidence="7 18" id="KW-0472">Membrane</keyword>
<feature type="transmembrane region" description="Helical" evidence="18">
    <location>
        <begin position="112"/>
        <end position="134"/>
    </location>
</feature>
<feature type="transmembrane region" description="Helical" evidence="18">
    <location>
        <begin position="387"/>
        <end position="408"/>
    </location>
</feature>
<dbReference type="GO" id="GO:0048148">
    <property type="term" value="P:behavioral response to cocaine"/>
    <property type="evidence" value="ECO:0007669"/>
    <property type="project" value="UniProtKB-ARBA"/>
</dbReference>
<evidence type="ECO:0000256" key="2">
    <source>
        <dbReference type="ARBA" id="ARBA00016167"/>
    </source>
</evidence>
<dbReference type="GO" id="GO:0051481">
    <property type="term" value="P:negative regulation of cytosolic calcium ion concentration"/>
    <property type="evidence" value="ECO:0007669"/>
    <property type="project" value="TreeGrafter"/>
</dbReference>
<dbReference type="PANTHER" id="PTHR24248:SF154">
    <property type="entry name" value="D(3) DOPAMINE RECEPTOR"/>
    <property type="match status" value="1"/>
</dbReference>
<keyword evidence="11" id="KW-0325">Glycoprotein</keyword>
<dbReference type="AlphaFoldDB" id="A0A3P8WPT3"/>
<dbReference type="CTD" id="1814"/>
<dbReference type="PROSITE" id="PS00237">
    <property type="entry name" value="G_PROTEIN_RECEP_F1_1"/>
    <property type="match status" value="1"/>
</dbReference>
<dbReference type="PROSITE" id="PS50262">
    <property type="entry name" value="G_PROTEIN_RECEP_F1_2"/>
    <property type="match status" value="1"/>
</dbReference>
<dbReference type="GO" id="GO:0045744">
    <property type="term" value="P:negative regulation of G protein-coupled receptor signaling pathway"/>
    <property type="evidence" value="ECO:0007669"/>
    <property type="project" value="UniProtKB-ARBA"/>
</dbReference>
<dbReference type="Proteomes" id="UP000265120">
    <property type="component" value="Chromosome 3"/>
</dbReference>
<evidence type="ECO:0000256" key="14">
    <source>
        <dbReference type="ARBA" id="ARBA00025000"/>
    </source>
</evidence>
<feature type="transmembrane region" description="Helical" evidence="18">
    <location>
        <begin position="74"/>
        <end position="92"/>
    </location>
</feature>
<dbReference type="Ensembl" id="ENSCSET00000027061.1">
    <property type="protein sequence ID" value="ENSCSEP00000026708.1"/>
    <property type="gene ID" value="ENSCSEG00000017041.1"/>
</dbReference>
<evidence type="ECO:0000256" key="10">
    <source>
        <dbReference type="ARBA" id="ARBA00023170"/>
    </source>
</evidence>
<dbReference type="PRINTS" id="PR00242">
    <property type="entry name" value="DOPAMINER"/>
</dbReference>
<dbReference type="GO" id="GO:0004930">
    <property type="term" value="F:G protein-coupled receptor activity"/>
    <property type="evidence" value="ECO:0007669"/>
    <property type="project" value="UniProtKB-KW"/>
</dbReference>
<evidence type="ECO:0000256" key="17">
    <source>
        <dbReference type="RuleBase" id="RU000688"/>
    </source>
</evidence>
<evidence type="ECO:0000256" key="12">
    <source>
        <dbReference type="ARBA" id="ARBA00023224"/>
    </source>
</evidence>
<dbReference type="GO" id="GO:0051967">
    <property type="term" value="P:negative regulation of synaptic transmission, glutamatergic"/>
    <property type="evidence" value="ECO:0007669"/>
    <property type="project" value="TreeGrafter"/>
</dbReference>
<accession>A0A3P8WPT3</accession>
<evidence type="ECO:0000256" key="7">
    <source>
        <dbReference type="ARBA" id="ARBA00023136"/>
    </source>
</evidence>
<keyword evidence="5 18" id="KW-1133">Transmembrane helix</keyword>
<feature type="transmembrane region" description="Helical" evidence="18">
    <location>
        <begin position="195"/>
        <end position="218"/>
    </location>
</feature>
<feature type="domain" description="G-protein coupled receptors family 1 profile" evidence="19">
    <location>
        <begin position="53"/>
        <end position="440"/>
    </location>
</feature>
<evidence type="ECO:0000256" key="11">
    <source>
        <dbReference type="ARBA" id="ARBA00023180"/>
    </source>
</evidence>
<dbReference type="Gene3D" id="1.20.1070.10">
    <property type="entry name" value="Rhodopsin 7-helix transmembrane proteins"/>
    <property type="match status" value="2"/>
</dbReference>
<evidence type="ECO:0000256" key="4">
    <source>
        <dbReference type="ARBA" id="ARBA00022692"/>
    </source>
</evidence>
<dbReference type="Pfam" id="PF00001">
    <property type="entry name" value="7tm_1"/>
    <property type="match status" value="1"/>
</dbReference>
<dbReference type="GO" id="GO:0045202">
    <property type="term" value="C:synapse"/>
    <property type="evidence" value="ECO:0007669"/>
    <property type="project" value="GOC"/>
</dbReference>
<dbReference type="InterPro" id="IPR000929">
    <property type="entry name" value="Dopamine_rcpt"/>
</dbReference>
<keyword evidence="13" id="KW-0449">Lipoprotein</keyword>
<dbReference type="GO" id="GO:0014059">
    <property type="term" value="P:regulation of dopamine secretion"/>
    <property type="evidence" value="ECO:0007669"/>
    <property type="project" value="TreeGrafter"/>
</dbReference>
<dbReference type="GO" id="GO:0060158">
    <property type="term" value="P:phospholipase C-activating dopamine receptor signaling pathway"/>
    <property type="evidence" value="ECO:0007669"/>
    <property type="project" value="TreeGrafter"/>
</dbReference>
<dbReference type="GeneID" id="103377231"/>
<dbReference type="GO" id="GO:0071875">
    <property type="term" value="P:adrenergic receptor signaling pathway"/>
    <property type="evidence" value="ECO:0007669"/>
    <property type="project" value="UniProtKB-ARBA"/>
</dbReference>
<dbReference type="PRINTS" id="PR00237">
    <property type="entry name" value="GPCRRHODOPSN"/>
</dbReference>
<dbReference type="SUPFAM" id="SSF81321">
    <property type="entry name" value="Family A G protein-coupled receptor-like"/>
    <property type="match status" value="1"/>
</dbReference>